<name>A0A9P6CPL1_9AGAR</name>
<proteinExistence type="predicted"/>
<evidence type="ECO:0000313" key="1">
    <source>
        <dbReference type="EMBL" id="KAF9474052.1"/>
    </source>
</evidence>
<dbReference type="AlphaFoldDB" id="A0A9P6CPL1"/>
<dbReference type="EMBL" id="MU155399">
    <property type="protein sequence ID" value="KAF9474052.1"/>
    <property type="molecule type" value="Genomic_DNA"/>
</dbReference>
<comment type="caution">
    <text evidence="1">The sequence shown here is derived from an EMBL/GenBank/DDBJ whole genome shotgun (WGS) entry which is preliminary data.</text>
</comment>
<dbReference type="Proteomes" id="UP000807469">
    <property type="component" value="Unassembled WGS sequence"/>
</dbReference>
<accession>A0A9P6CPL1</accession>
<organism evidence="1 2">
    <name type="scientific">Pholiota conissans</name>
    <dbReference type="NCBI Taxonomy" id="109636"/>
    <lineage>
        <taxon>Eukaryota</taxon>
        <taxon>Fungi</taxon>
        <taxon>Dikarya</taxon>
        <taxon>Basidiomycota</taxon>
        <taxon>Agaricomycotina</taxon>
        <taxon>Agaricomycetes</taxon>
        <taxon>Agaricomycetidae</taxon>
        <taxon>Agaricales</taxon>
        <taxon>Agaricineae</taxon>
        <taxon>Strophariaceae</taxon>
        <taxon>Pholiota</taxon>
    </lineage>
</organism>
<protein>
    <submittedName>
        <fullName evidence="1">Uncharacterized protein</fullName>
    </submittedName>
</protein>
<reference evidence="1" key="1">
    <citation type="submission" date="2020-11" db="EMBL/GenBank/DDBJ databases">
        <authorList>
            <consortium name="DOE Joint Genome Institute"/>
            <person name="Ahrendt S."/>
            <person name="Riley R."/>
            <person name="Andreopoulos W."/>
            <person name="Labutti K."/>
            <person name="Pangilinan J."/>
            <person name="Ruiz-Duenas F.J."/>
            <person name="Barrasa J.M."/>
            <person name="Sanchez-Garcia M."/>
            <person name="Camarero S."/>
            <person name="Miyauchi S."/>
            <person name="Serrano A."/>
            <person name="Linde D."/>
            <person name="Babiker R."/>
            <person name="Drula E."/>
            <person name="Ayuso-Fernandez I."/>
            <person name="Pacheco R."/>
            <person name="Padilla G."/>
            <person name="Ferreira P."/>
            <person name="Barriuso J."/>
            <person name="Kellner H."/>
            <person name="Castanera R."/>
            <person name="Alfaro M."/>
            <person name="Ramirez L."/>
            <person name="Pisabarro A.G."/>
            <person name="Kuo A."/>
            <person name="Tritt A."/>
            <person name="Lipzen A."/>
            <person name="He G."/>
            <person name="Yan M."/>
            <person name="Ng V."/>
            <person name="Cullen D."/>
            <person name="Martin F."/>
            <person name="Rosso M.-N."/>
            <person name="Henrissat B."/>
            <person name="Hibbett D."/>
            <person name="Martinez A.T."/>
            <person name="Grigoriev I.V."/>
        </authorList>
    </citation>
    <scope>NUCLEOTIDE SEQUENCE</scope>
    <source>
        <strain evidence="1">CIRM-BRFM 674</strain>
    </source>
</reference>
<sequence>MLLSNSPTIVQAQYPLTLTPPSYSSRSAPCRPPYTFTSKTRRPHSRELIFRPFFIQPSHASRIIRLERWTALAYPSPPLIHLVGPSALSPTRIIYFINPSITPILQSHCDVFNCNICLSHLPCSLLQQCTYLLTSYLGLRIALQHPSIPILIPAFYTPIHCFRVAELCIIRGPTSFRLRSRHDEIVVIDCTYAHELSTSGLFHLYDIPIRPG</sequence>
<evidence type="ECO:0000313" key="2">
    <source>
        <dbReference type="Proteomes" id="UP000807469"/>
    </source>
</evidence>
<keyword evidence="2" id="KW-1185">Reference proteome</keyword>
<gene>
    <name evidence="1" type="ORF">BDN70DRAFT_343888</name>
</gene>